<sequence>MTLTEEIDDALDKLKRKGPVTTKRIALRDYDREFPRTQVYINTHLSIRNGTLYRSRLQGKVNMMAKEFGQPHVYMTFLLNWRNLEECARQIYGQLKDHCYFEFFGRSFQDLDWKHKTALLSSEPVLMAKYFETRCKAMMSLMKTP</sequence>
<reference evidence="1" key="1">
    <citation type="submission" date="2021-06" db="EMBL/GenBank/DDBJ databases">
        <authorList>
            <person name="Hodson N. C."/>
            <person name="Mongue J. A."/>
            <person name="Jaron S. K."/>
        </authorList>
    </citation>
    <scope>NUCLEOTIDE SEQUENCE</scope>
</reference>
<keyword evidence="2" id="KW-1185">Reference proteome</keyword>
<comment type="caution">
    <text evidence="1">The sequence shown here is derived from an EMBL/GenBank/DDBJ whole genome shotgun (WGS) entry which is preliminary data.</text>
</comment>
<evidence type="ECO:0000313" key="2">
    <source>
        <dbReference type="Proteomes" id="UP000708208"/>
    </source>
</evidence>
<accession>A0A8J2PV11</accession>
<dbReference type="AlphaFoldDB" id="A0A8J2PV11"/>
<name>A0A8J2PV11_9HEXA</name>
<gene>
    <name evidence="1" type="ORF">AFUS01_LOCUS39057</name>
</gene>
<organism evidence="1 2">
    <name type="scientific">Allacma fusca</name>
    <dbReference type="NCBI Taxonomy" id="39272"/>
    <lineage>
        <taxon>Eukaryota</taxon>
        <taxon>Metazoa</taxon>
        <taxon>Ecdysozoa</taxon>
        <taxon>Arthropoda</taxon>
        <taxon>Hexapoda</taxon>
        <taxon>Collembola</taxon>
        <taxon>Symphypleona</taxon>
        <taxon>Sminthuridae</taxon>
        <taxon>Allacma</taxon>
    </lineage>
</organism>
<protein>
    <submittedName>
        <fullName evidence="1">Uncharacterized protein</fullName>
    </submittedName>
</protein>
<proteinExistence type="predicted"/>
<dbReference type="EMBL" id="CAJVCH010550453">
    <property type="protein sequence ID" value="CAG7829182.1"/>
    <property type="molecule type" value="Genomic_DNA"/>
</dbReference>
<evidence type="ECO:0000313" key="1">
    <source>
        <dbReference type="EMBL" id="CAG7829182.1"/>
    </source>
</evidence>
<dbReference type="Proteomes" id="UP000708208">
    <property type="component" value="Unassembled WGS sequence"/>
</dbReference>